<organism evidence="2 3">
    <name type="scientific">Parastrongyloides trichosuri</name>
    <name type="common">Possum-specific nematode worm</name>
    <dbReference type="NCBI Taxonomy" id="131310"/>
    <lineage>
        <taxon>Eukaryota</taxon>
        <taxon>Metazoa</taxon>
        <taxon>Ecdysozoa</taxon>
        <taxon>Nematoda</taxon>
        <taxon>Chromadorea</taxon>
        <taxon>Rhabditida</taxon>
        <taxon>Tylenchina</taxon>
        <taxon>Panagrolaimomorpha</taxon>
        <taxon>Strongyloidoidea</taxon>
        <taxon>Strongyloididae</taxon>
        <taxon>Parastrongyloides</taxon>
    </lineage>
</organism>
<evidence type="ECO:0000313" key="2">
    <source>
        <dbReference type="Proteomes" id="UP000038045"/>
    </source>
</evidence>
<proteinExistence type="predicted"/>
<dbReference type="Proteomes" id="UP000038045">
    <property type="component" value="Unplaced"/>
</dbReference>
<keyword evidence="1" id="KW-0732">Signal</keyword>
<dbReference type="WBParaSite" id="PTRK_0001795400.1">
    <property type="protein sequence ID" value="PTRK_0001795400.1"/>
    <property type="gene ID" value="PTRK_0001795400"/>
</dbReference>
<reference evidence="3" key="1">
    <citation type="submission" date="2017-02" db="UniProtKB">
        <authorList>
            <consortium name="WormBaseParasite"/>
        </authorList>
    </citation>
    <scope>IDENTIFICATION</scope>
</reference>
<evidence type="ECO:0000313" key="3">
    <source>
        <dbReference type="WBParaSite" id="PTRK_0001795400.1"/>
    </source>
</evidence>
<protein>
    <submittedName>
        <fullName evidence="3">ZP domain-containing protein</fullName>
    </submittedName>
</protein>
<evidence type="ECO:0000256" key="1">
    <source>
        <dbReference type="SAM" id="SignalP"/>
    </source>
</evidence>
<feature type="chain" id="PRO_5005892874" evidence="1">
    <location>
        <begin position="26"/>
        <end position="167"/>
    </location>
</feature>
<keyword evidence="2" id="KW-1185">Reference proteome</keyword>
<dbReference type="AlphaFoldDB" id="A0A0N5A7H4"/>
<feature type="signal peptide" evidence="1">
    <location>
        <begin position="1"/>
        <end position="25"/>
    </location>
</feature>
<name>A0A0N5A7H4_PARTI</name>
<sequence>MKLKLEKFFKFVILFILFLVKPQESSIGYKHCPEGKASIDVNGRFSFDGQPYDVKKIELEECQHYTLSSQCFKKDNISFPNNATFHFNKTYDVSKDYYFNFRLVVYFLCNIITKHGEKKCICTSKYSIEDRCVTCGYKSSSICGFYGVIKLEDREFLTDTCNFLTHK</sequence>
<accession>A0A0N5A7H4</accession>